<evidence type="ECO:0000313" key="2">
    <source>
        <dbReference type="EMBL" id="GMS83412.1"/>
    </source>
</evidence>
<feature type="compositionally biased region" description="Low complexity" evidence="1">
    <location>
        <begin position="92"/>
        <end position="103"/>
    </location>
</feature>
<gene>
    <name evidence="2" type="ORF">PENTCL1PPCAC_5587</name>
</gene>
<sequence length="172" mass="19243">LRRLRRPAGALRRRRAAPRRLRRPAPGLRTVPATAWRLPRSARWRASPGWRILRPARCVPWPAGRLPAGRCSARRASLRGGCASSAWRSRRLSGPPSRLPWRPASGLSRRSGSRPVPTRRLRIQHAAAAAASGCGRRRNPAPGCRGRRRHTAHAPRSARRCEARVRSEKTDL</sequence>
<accession>A0AAV5SJ82</accession>
<dbReference type="EMBL" id="BTSX01000002">
    <property type="protein sequence ID" value="GMS83412.1"/>
    <property type="molecule type" value="Genomic_DNA"/>
</dbReference>
<organism evidence="2 3">
    <name type="scientific">Pristionchus entomophagus</name>
    <dbReference type="NCBI Taxonomy" id="358040"/>
    <lineage>
        <taxon>Eukaryota</taxon>
        <taxon>Metazoa</taxon>
        <taxon>Ecdysozoa</taxon>
        <taxon>Nematoda</taxon>
        <taxon>Chromadorea</taxon>
        <taxon>Rhabditida</taxon>
        <taxon>Rhabditina</taxon>
        <taxon>Diplogasteromorpha</taxon>
        <taxon>Diplogasteroidea</taxon>
        <taxon>Neodiplogasteridae</taxon>
        <taxon>Pristionchus</taxon>
    </lineage>
</organism>
<protein>
    <submittedName>
        <fullName evidence="2">Uncharacterized protein</fullName>
    </submittedName>
</protein>
<comment type="caution">
    <text evidence="2">The sequence shown here is derived from an EMBL/GenBank/DDBJ whole genome shotgun (WGS) entry which is preliminary data.</text>
</comment>
<feature type="compositionally biased region" description="Basic residues" evidence="1">
    <location>
        <begin position="135"/>
        <end position="158"/>
    </location>
</feature>
<dbReference type="Proteomes" id="UP001432027">
    <property type="component" value="Unassembled WGS sequence"/>
</dbReference>
<feature type="region of interest" description="Disordered" evidence="1">
    <location>
        <begin position="84"/>
        <end position="172"/>
    </location>
</feature>
<reference evidence="2" key="1">
    <citation type="submission" date="2023-10" db="EMBL/GenBank/DDBJ databases">
        <title>Genome assembly of Pristionchus species.</title>
        <authorList>
            <person name="Yoshida K."/>
            <person name="Sommer R.J."/>
        </authorList>
    </citation>
    <scope>NUCLEOTIDE SEQUENCE</scope>
    <source>
        <strain evidence="2">RS0144</strain>
    </source>
</reference>
<name>A0AAV5SJ82_9BILA</name>
<feature type="compositionally biased region" description="Basic residues" evidence="1">
    <location>
        <begin position="1"/>
        <end position="23"/>
    </location>
</feature>
<feature type="region of interest" description="Disordered" evidence="1">
    <location>
        <begin position="1"/>
        <end position="28"/>
    </location>
</feature>
<evidence type="ECO:0000313" key="3">
    <source>
        <dbReference type="Proteomes" id="UP001432027"/>
    </source>
</evidence>
<feature type="compositionally biased region" description="Basic and acidic residues" evidence="1">
    <location>
        <begin position="159"/>
        <end position="172"/>
    </location>
</feature>
<dbReference type="AlphaFoldDB" id="A0AAV5SJ82"/>
<feature type="non-terminal residue" evidence="2">
    <location>
        <position position="1"/>
    </location>
</feature>
<keyword evidence="3" id="KW-1185">Reference proteome</keyword>
<evidence type="ECO:0000256" key="1">
    <source>
        <dbReference type="SAM" id="MobiDB-lite"/>
    </source>
</evidence>
<proteinExistence type="predicted"/>